<reference evidence="2 3" key="2">
    <citation type="submission" date="2018-11" db="EMBL/GenBank/DDBJ databases">
        <authorList>
            <consortium name="Pathogen Informatics"/>
        </authorList>
    </citation>
    <scope>NUCLEOTIDE SEQUENCE [LARGE SCALE GENOMIC DNA]</scope>
</reference>
<protein>
    <submittedName>
        <fullName evidence="4">VHL domain-containing protein</fullName>
    </submittedName>
</protein>
<dbReference type="Proteomes" id="UP000271098">
    <property type="component" value="Unassembled WGS sequence"/>
</dbReference>
<dbReference type="EMBL" id="UYRT01102550">
    <property type="protein sequence ID" value="VDN43336.1"/>
    <property type="molecule type" value="Genomic_DNA"/>
</dbReference>
<dbReference type="InterPro" id="IPR036208">
    <property type="entry name" value="VHL_sf"/>
</dbReference>
<evidence type="ECO:0000259" key="1">
    <source>
        <dbReference type="Pfam" id="PF01847"/>
    </source>
</evidence>
<evidence type="ECO:0000313" key="3">
    <source>
        <dbReference type="Proteomes" id="UP000271098"/>
    </source>
</evidence>
<name>A0A183EV00_9BILA</name>
<dbReference type="Gene3D" id="2.60.40.780">
    <property type="entry name" value="von Hippel-Lindau disease tumour suppressor, beta domain"/>
    <property type="match status" value="1"/>
</dbReference>
<dbReference type="AlphaFoldDB" id="A0A183EV00"/>
<dbReference type="Pfam" id="PF01847">
    <property type="entry name" value="VHL"/>
    <property type="match status" value="1"/>
</dbReference>
<feature type="domain" description="von Hippel-Lindau disease tumour suppressor beta" evidence="1">
    <location>
        <begin position="18"/>
        <end position="75"/>
    </location>
</feature>
<dbReference type="InterPro" id="IPR037140">
    <property type="entry name" value="VHL_beta_dom_sf"/>
</dbReference>
<evidence type="ECO:0000313" key="4">
    <source>
        <dbReference type="WBParaSite" id="GPUH_0002482101-mRNA-1"/>
    </source>
</evidence>
<evidence type="ECO:0000313" key="2">
    <source>
        <dbReference type="EMBL" id="VDN43336.1"/>
    </source>
</evidence>
<reference evidence="4" key="1">
    <citation type="submission" date="2016-06" db="UniProtKB">
        <authorList>
            <consortium name="WormBaseParasite"/>
        </authorList>
    </citation>
    <scope>IDENTIFICATION</scope>
</reference>
<gene>
    <name evidence="2" type="ORF">GPUH_LOCUS24796</name>
</gene>
<sequence>MLANEIHVDPFSLSDPTIKSPLSRERIRVRFVNSAPEAVDLCWVDCRGKIVRYDKLFRGQSAVIYTYVGHFWVARFLRNGALAYFPEYKTEIFKASKQEVVVINSKGH</sequence>
<organism evidence="4">
    <name type="scientific">Gongylonema pulchrum</name>
    <dbReference type="NCBI Taxonomy" id="637853"/>
    <lineage>
        <taxon>Eukaryota</taxon>
        <taxon>Metazoa</taxon>
        <taxon>Ecdysozoa</taxon>
        <taxon>Nematoda</taxon>
        <taxon>Chromadorea</taxon>
        <taxon>Rhabditida</taxon>
        <taxon>Spirurina</taxon>
        <taxon>Spiruromorpha</taxon>
        <taxon>Spiruroidea</taxon>
        <taxon>Gongylonematidae</taxon>
        <taxon>Gongylonema</taxon>
    </lineage>
</organism>
<dbReference type="InterPro" id="IPR024053">
    <property type="entry name" value="VHL_beta_dom"/>
</dbReference>
<dbReference type="OrthoDB" id="5813112at2759"/>
<dbReference type="WBParaSite" id="GPUH_0002482101-mRNA-1">
    <property type="protein sequence ID" value="GPUH_0002482101-mRNA-1"/>
    <property type="gene ID" value="GPUH_0002482101"/>
</dbReference>
<proteinExistence type="predicted"/>
<dbReference type="SUPFAM" id="SSF49468">
    <property type="entry name" value="VHL"/>
    <property type="match status" value="1"/>
</dbReference>
<accession>A0A183EV00</accession>
<keyword evidence="3" id="KW-1185">Reference proteome</keyword>